<gene>
    <name evidence="1" type="ORF">FMOSSE_LOCUS13024</name>
</gene>
<accession>A0A9N9EM27</accession>
<comment type="caution">
    <text evidence="1">The sequence shown here is derived from an EMBL/GenBank/DDBJ whole genome shotgun (WGS) entry which is preliminary data.</text>
</comment>
<evidence type="ECO:0000313" key="2">
    <source>
        <dbReference type="Proteomes" id="UP000789375"/>
    </source>
</evidence>
<organism evidence="1 2">
    <name type="scientific">Funneliformis mosseae</name>
    <name type="common">Endomycorrhizal fungus</name>
    <name type="synonym">Glomus mosseae</name>
    <dbReference type="NCBI Taxonomy" id="27381"/>
    <lineage>
        <taxon>Eukaryota</taxon>
        <taxon>Fungi</taxon>
        <taxon>Fungi incertae sedis</taxon>
        <taxon>Mucoromycota</taxon>
        <taxon>Glomeromycotina</taxon>
        <taxon>Glomeromycetes</taxon>
        <taxon>Glomerales</taxon>
        <taxon>Glomeraceae</taxon>
        <taxon>Funneliformis</taxon>
    </lineage>
</organism>
<feature type="non-terminal residue" evidence="1">
    <location>
        <position position="1"/>
    </location>
</feature>
<reference evidence="1" key="1">
    <citation type="submission" date="2021-06" db="EMBL/GenBank/DDBJ databases">
        <authorList>
            <person name="Kallberg Y."/>
            <person name="Tangrot J."/>
            <person name="Rosling A."/>
        </authorList>
    </citation>
    <scope>NUCLEOTIDE SEQUENCE</scope>
    <source>
        <strain evidence="1">87-6 pot B 2015</strain>
    </source>
</reference>
<dbReference type="EMBL" id="CAJVPP010007007">
    <property type="protein sequence ID" value="CAG8683677.1"/>
    <property type="molecule type" value="Genomic_DNA"/>
</dbReference>
<dbReference type="Proteomes" id="UP000789375">
    <property type="component" value="Unassembled WGS sequence"/>
</dbReference>
<dbReference type="AlphaFoldDB" id="A0A9N9EM27"/>
<proteinExistence type="predicted"/>
<name>A0A9N9EM27_FUNMO</name>
<protein>
    <submittedName>
        <fullName evidence="1">4258_t:CDS:1</fullName>
    </submittedName>
</protein>
<sequence>TERMLDSLILYLLWEKYKGRVVHFWAFEGTSIKSGSPITSPSFEIRLLAVVKLLQYGAGSGPWKTDRDPGAAYIVFGSFLGSSLSALVQQAIRLPVLLVYNCPVFLLDEPEAMAILPEFRSFHRKFAFWMRNLLSRPHIFIAASEVVLEMFARITVQFYMYTPEGSCFRDICKHYNDRNNRYRKKRRVWGS</sequence>
<keyword evidence="2" id="KW-1185">Reference proteome</keyword>
<evidence type="ECO:0000313" key="1">
    <source>
        <dbReference type="EMBL" id="CAG8683677.1"/>
    </source>
</evidence>